<feature type="compositionally biased region" description="Basic and acidic residues" evidence="1">
    <location>
        <begin position="488"/>
        <end position="497"/>
    </location>
</feature>
<dbReference type="Gene3D" id="1.10.245.10">
    <property type="entry name" value="SWIB/MDM2 domain"/>
    <property type="match status" value="1"/>
</dbReference>
<dbReference type="Pfam" id="PF25980">
    <property type="entry name" value="NERD_plant"/>
    <property type="match status" value="1"/>
</dbReference>
<proteinExistence type="predicted"/>
<dbReference type="InterPro" id="IPR036885">
    <property type="entry name" value="SWIB_MDM2_dom_sf"/>
</dbReference>
<evidence type="ECO:0000259" key="3">
    <source>
        <dbReference type="PROSITE" id="PS51360"/>
    </source>
</evidence>
<dbReference type="Gene3D" id="3.90.70.200">
    <property type="entry name" value="Plus-3 domain"/>
    <property type="match status" value="1"/>
</dbReference>
<dbReference type="Pfam" id="PF02213">
    <property type="entry name" value="GYF"/>
    <property type="match status" value="1"/>
</dbReference>
<dbReference type="SUPFAM" id="SSF159042">
    <property type="entry name" value="Plus3-like"/>
    <property type="match status" value="1"/>
</dbReference>
<dbReference type="EMBL" id="JXTB01000004">
    <property type="protein sequence ID" value="PON79511.1"/>
    <property type="molecule type" value="Genomic_DNA"/>
</dbReference>
<feature type="region of interest" description="Disordered" evidence="1">
    <location>
        <begin position="422"/>
        <end position="462"/>
    </location>
</feature>
<feature type="compositionally biased region" description="Acidic residues" evidence="1">
    <location>
        <begin position="612"/>
        <end position="624"/>
    </location>
</feature>
<dbReference type="SUPFAM" id="SSF47592">
    <property type="entry name" value="SWIB/MDM2 domain"/>
    <property type="match status" value="1"/>
</dbReference>
<dbReference type="AlphaFoldDB" id="A0A2P5E1V0"/>
<dbReference type="InterPro" id="IPR003169">
    <property type="entry name" value="GYF"/>
</dbReference>
<accession>A0A2P5E1V0</accession>
<dbReference type="OrthoDB" id="6415790at2759"/>
<dbReference type="SMART" id="SM00444">
    <property type="entry name" value="GYF"/>
    <property type="match status" value="1"/>
</dbReference>
<dbReference type="InterPro" id="IPR058668">
    <property type="entry name" value="NERD_dom"/>
</dbReference>
<evidence type="ECO:0000256" key="1">
    <source>
        <dbReference type="SAM" id="MobiDB-lite"/>
    </source>
</evidence>
<dbReference type="PANTHER" id="PTHR46851:SF11">
    <property type="entry name" value="GYF DOMAIN-CONTAINING PROTEIN"/>
    <property type="match status" value="1"/>
</dbReference>
<dbReference type="Gene3D" id="3.30.1490.40">
    <property type="match status" value="1"/>
</dbReference>
<feature type="compositionally biased region" description="Basic and acidic residues" evidence="1">
    <location>
        <begin position="504"/>
        <end position="517"/>
    </location>
</feature>
<dbReference type="Proteomes" id="UP000237105">
    <property type="component" value="Unassembled WGS sequence"/>
</dbReference>
<sequence length="697" mass="80658">MDGRAKTIEPLVWVEEYTSFGLNQQQQYQHQQPSPSTRKRKKTEFAGWGSRALIAFLESIGRDTSHPISQFDVTAIVNEYVERNLLQLTISNNKLDNQNTNKNKKKKTKRILCDERLRSLFGKKSISRIMIYKLLEPHLAAANQQIDSDDSLDFFSWGNEDDEGEGGEAKEKHEKSYRPKRLTVEMSTPTPRSCFAAVIPENIKLVYLKRSLIVKILKEGDTSTFETKIVGSFVRTKSDPNDYLQKHSHCLLQVTGLRVSGTDDKNTETLLQVSGFIKDIPISVLSDEDISKEECEDLHRRIKDGMLKRPTVVELQQKARILHEDMTKHWLARELALLKNLIDRANEKGWRREYPFIISTDHILSFCAYLIVDLSFYRLLTLFEYLERRELLQTSEEQSRLLHELPEVIAEEIEPETAPLYCPDEVKQRNNSSPGSILAGPREASTYDTREDETEDEREDEFELTWAVDDIISEESRRDNSMQVSQKEVQELRREPTKANVQDSPKEVQELQKEPTKSIKVQELQKEVRELQEEVQELQKEPTKYINVLESQKEVQELRKEPPESIKVRELQKEVQKSRVEPMKSMNDSHGGSEAQVVIAESKSSHRAMEPEVIELSDDDEDEEPARKEQTFDGNLGSSMWHYRDPQGDIQGPFAIISLKQWSDAEYFPPDFKIWKRGQSPTQAVHLKDILKLAFPK</sequence>
<keyword evidence="5" id="KW-1185">Reference proteome</keyword>
<feature type="domain" description="Plus3" evidence="3">
    <location>
        <begin position="197"/>
        <end position="327"/>
    </location>
</feature>
<dbReference type="GO" id="GO:0003677">
    <property type="term" value="F:DNA binding"/>
    <property type="evidence" value="ECO:0007669"/>
    <property type="project" value="InterPro"/>
</dbReference>
<dbReference type="STRING" id="3476.A0A2P5E1V0"/>
<feature type="compositionally biased region" description="Acidic residues" evidence="1">
    <location>
        <begin position="450"/>
        <end position="462"/>
    </location>
</feature>
<gene>
    <name evidence="4" type="ORF">PanWU01x14_012460</name>
</gene>
<protein>
    <submittedName>
        <fullName evidence="4">SWIB/MDM2 domain containing protein</fullName>
    </submittedName>
</protein>
<dbReference type="Pfam" id="PF03126">
    <property type="entry name" value="Plus-3"/>
    <property type="match status" value="1"/>
</dbReference>
<dbReference type="SUPFAM" id="SSF55277">
    <property type="entry name" value="GYF domain"/>
    <property type="match status" value="1"/>
</dbReference>
<dbReference type="SMART" id="SM00719">
    <property type="entry name" value="Plus3"/>
    <property type="match status" value="1"/>
</dbReference>
<dbReference type="InterPro" id="IPR045894">
    <property type="entry name" value="At5g08430-like"/>
</dbReference>
<organism evidence="4 5">
    <name type="scientific">Parasponia andersonii</name>
    <name type="common">Sponia andersonii</name>
    <dbReference type="NCBI Taxonomy" id="3476"/>
    <lineage>
        <taxon>Eukaryota</taxon>
        <taxon>Viridiplantae</taxon>
        <taxon>Streptophyta</taxon>
        <taxon>Embryophyta</taxon>
        <taxon>Tracheophyta</taxon>
        <taxon>Spermatophyta</taxon>
        <taxon>Magnoliopsida</taxon>
        <taxon>eudicotyledons</taxon>
        <taxon>Gunneridae</taxon>
        <taxon>Pentapetalae</taxon>
        <taxon>rosids</taxon>
        <taxon>fabids</taxon>
        <taxon>Rosales</taxon>
        <taxon>Cannabaceae</taxon>
        <taxon>Parasponia</taxon>
    </lineage>
</organism>
<dbReference type="InterPro" id="IPR036128">
    <property type="entry name" value="Plus3-like_sf"/>
</dbReference>
<dbReference type="PROSITE" id="PS50829">
    <property type="entry name" value="GYF"/>
    <property type="match status" value="1"/>
</dbReference>
<dbReference type="InterPro" id="IPR004343">
    <property type="entry name" value="Plus-3_dom"/>
</dbReference>
<feature type="compositionally biased region" description="Basic and acidic residues" evidence="1">
    <location>
        <begin position="554"/>
        <end position="582"/>
    </location>
</feature>
<name>A0A2P5E1V0_PARAD</name>
<dbReference type="InterPro" id="IPR035445">
    <property type="entry name" value="GYF-like_dom_sf"/>
</dbReference>
<feature type="domain" description="GYF" evidence="2">
    <location>
        <begin position="638"/>
        <end position="692"/>
    </location>
</feature>
<feature type="region of interest" description="Disordered" evidence="1">
    <location>
        <begin position="476"/>
        <end position="517"/>
    </location>
</feature>
<comment type="caution">
    <text evidence="4">The sequence shown here is derived from an EMBL/GenBank/DDBJ whole genome shotgun (WGS) entry which is preliminary data.</text>
</comment>
<evidence type="ECO:0000259" key="2">
    <source>
        <dbReference type="PROSITE" id="PS50829"/>
    </source>
</evidence>
<reference evidence="5" key="1">
    <citation type="submission" date="2016-06" db="EMBL/GenBank/DDBJ databases">
        <title>Parallel loss of symbiosis genes in relatives of nitrogen-fixing non-legume Parasponia.</title>
        <authorList>
            <person name="Van Velzen R."/>
            <person name="Holmer R."/>
            <person name="Bu F."/>
            <person name="Rutten L."/>
            <person name="Van Zeijl A."/>
            <person name="Liu W."/>
            <person name="Santuari L."/>
            <person name="Cao Q."/>
            <person name="Sharma T."/>
            <person name="Shen D."/>
            <person name="Roswanjaya Y."/>
            <person name="Wardhani T."/>
            <person name="Kalhor M.S."/>
            <person name="Jansen J."/>
            <person name="Van den Hoogen J."/>
            <person name="Gungor B."/>
            <person name="Hartog M."/>
            <person name="Hontelez J."/>
            <person name="Verver J."/>
            <person name="Yang W.-C."/>
            <person name="Schijlen E."/>
            <person name="Repin R."/>
            <person name="Schilthuizen M."/>
            <person name="Schranz E."/>
            <person name="Heidstra R."/>
            <person name="Miyata K."/>
            <person name="Fedorova E."/>
            <person name="Kohlen W."/>
            <person name="Bisseling T."/>
            <person name="Smit S."/>
            <person name="Geurts R."/>
        </authorList>
    </citation>
    <scope>NUCLEOTIDE SEQUENCE [LARGE SCALE GENOMIC DNA]</scope>
    <source>
        <strain evidence="5">cv. WU1-14</strain>
    </source>
</reference>
<dbReference type="CDD" id="cd10567">
    <property type="entry name" value="SWIB-MDM2_like"/>
    <property type="match status" value="1"/>
</dbReference>
<dbReference type="PANTHER" id="PTHR46851">
    <property type="entry name" value="OS01G0884500 PROTEIN"/>
    <property type="match status" value="1"/>
</dbReference>
<evidence type="ECO:0000313" key="5">
    <source>
        <dbReference type="Proteomes" id="UP000237105"/>
    </source>
</evidence>
<feature type="region of interest" description="Disordered" evidence="1">
    <location>
        <begin position="554"/>
        <end position="644"/>
    </location>
</feature>
<dbReference type="PROSITE" id="PS51360">
    <property type="entry name" value="PLUS3"/>
    <property type="match status" value="1"/>
</dbReference>
<evidence type="ECO:0000313" key="4">
    <source>
        <dbReference type="EMBL" id="PON79511.1"/>
    </source>
</evidence>